<feature type="region of interest" description="Disordered" evidence="1">
    <location>
        <begin position="84"/>
        <end position="104"/>
    </location>
</feature>
<dbReference type="OrthoDB" id="5945798at2759"/>
<dbReference type="EMBL" id="CM032183">
    <property type="protein sequence ID" value="KAG7094822.1"/>
    <property type="molecule type" value="Genomic_DNA"/>
</dbReference>
<dbReference type="AlphaFoldDB" id="A0A9P7S4A4"/>
<comment type="caution">
    <text evidence="2">The sequence shown here is derived from an EMBL/GenBank/DDBJ whole genome shotgun (WGS) entry which is preliminary data.</text>
</comment>
<dbReference type="InterPro" id="IPR046341">
    <property type="entry name" value="SET_dom_sf"/>
</dbReference>
<name>A0A9P7S4A4_9AGAR</name>
<keyword evidence="3" id="KW-1185">Reference proteome</keyword>
<evidence type="ECO:0000313" key="3">
    <source>
        <dbReference type="Proteomes" id="UP001049176"/>
    </source>
</evidence>
<dbReference type="RefSeq" id="XP_043011292.1">
    <property type="nucleotide sequence ID" value="XM_043150205.1"/>
</dbReference>
<evidence type="ECO:0000256" key="1">
    <source>
        <dbReference type="SAM" id="MobiDB-lite"/>
    </source>
</evidence>
<dbReference type="GeneID" id="66074711"/>
<dbReference type="SUPFAM" id="SSF82199">
    <property type="entry name" value="SET domain"/>
    <property type="match status" value="1"/>
</dbReference>
<protein>
    <submittedName>
        <fullName evidence="2">Uncharacterized protein</fullName>
    </submittedName>
</protein>
<reference evidence="2" key="1">
    <citation type="journal article" date="2021" name="Genome Biol. Evol.">
        <title>The assembled and annotated genome of the fairy-ring fungus Marasmius oreades.</title>
        <authorList>
            <person name="Hiltunen M."/>
            <person name="Ament-Velasquez S.L."/>
            <person name="Johannesson H."/>
        </authorList>
    </citation>
    <scope>NUCLEOTIDE SEQUENCE</scope>
    <source>
        <strain evidence="2">03SP1</strain>
    </source>
</reference>
<dbReference type="KEGG" id="more:E1B28_005635"/>
<gene>
    <name evidence="2" type="ORF">E1B28_005635</name>
</gene>
<proteinExistence type="predicted"/>
<organism evidence="2 3">
    <name type="scientific">Marasmius oreades</name>
    <name type="common">fairy-ring Marasmius</name>
    <dbReference type="NCBI Taxonomy" id="181124"/>
    <lineage>
        <taxon>Eukaryota</taxon>
        <taxon>Fungi</taxon>
        <taxon>Dikarya</taxon>
        <taxon>Basidiomycota</taxon>
        <taxon>Agaricomycotina</taxon>
        <taxon>Agaricomycetes</taxon>
        <taxon>Agaricomycetidae</taxon>
        <taxon>Agaricales</taxon>
        <taxon>Marasmiineae</taxon>
        <taxon>Marasmiaceae</taxon>
        <taxon>Marasmius</taxon>
    </lineage>
</organism>
<accession>A0A9P7S4A4</accession>
<evidence type="ECO:0000313" key="2">
    <source>
        <dbReference type="EMBL" id="KAG7094822.1"/>
    </source>
</evidence>
<dbReference type="Proteomes" id="UP001049176">
    <property type="component" value="Chromosome 3"/>
</dbReference>
<sequence length="244" mass="27192">MPNYGTVQRAVYGVVKGAGKLEGFEPAESELKALPASTTNFDSGLQTIITCQPSVPINATPPQFPDGWSQCLITPTIKRKILSTPGYPKPLNRPTENRHRIARSPPSGGLGVFATVDTKAGVLIFSERAIMILSPVIRYPPNLPSHFTTTQRYQAALCQKEKDIEAVFGRLHEQHKEVFMALWNSHKEDGSGPLLGIVRTNSIEVDYYDDDDDMQFPYTGIWNEASRFNHRKVYSQILNPSSCR</sequence>